<sequence>MTPYLTMHLSSPSVLSPPHSISTMKRSSSTPNLNQLTLSKKNQFGSLSKDDFLSMVSQWKCAKCELLPRQEREYQVERNVFVLECGHFICHSCREAEMEARFLFKCPFIISSDDVEVRRCGKSTNVSDGLPIATHIVEMRSMLSRIGLACHVCRTDDDQPNYFCRDLIHVCRDCTKMQPDGSWANQKIFRDPRVPYDYDDYRWRYSLLCLYCARNPNNDHGKHEIWRFDQHSIKTQVAVLNDQDKRISQRRQWHLSMLSREMMDRIMRGYLVCFCGVEYCSETSGVKPVILGCNHIVCSNCTEWDWLDKICKVEPRCPVCKALILWKSDPLSDLMFAASRDKIQYSKCEVCKKLHPSDRYRVCSKQFRVKKSGIIMECPNNICFDCILSSASKKHHKYGRYLKKLLKNPGN</sequence>
<evidence type="ECO:0000259" key="4">
    <source>
        <dbReference type="SMART" id="SM00184"/>
    </source>
</evidence>
<dbReference type="Gene3D" id="3.30.40.10">
    <property type="entry name" value="Zinc/RING finger domain, C3HC4 (zinc finger)"/>
    <property type="match status" value="1"/>
</dbReference>
<reference evidence="5" key="1">
    <citation type="submission" date="2023-10" db="EMBL/GenBank/DDBJ databases">
        <title>Genome assembly of Pristionchus species.</title>
        <authorList>
            <person name="Yoshida K."/>
            <person name="Sommer R.J."/>
        </authorList>
    </citation>
    <scope>NUCLEOTIDE SEQUENCE</scope>
    <source>
        <strain evidence="5">RS0144</strain>
    </source>
</reference>
<evidence type="ECO:0000313" key="6">
    <source>
        <dbReference type="Proteomes" id="UP001432027"/>
    </source>
</evidence>
<comment type="caution">
    <text evidence="5">The sequence shown here is derived from an EMBL/GenBank/DDBJ whole genome shotgun (WGS) entry which is preliminary data.</text>
</comment>
<name>A0AAV5UFN3_9BILA</name>
<dbReference type="AlphaFoldDB" id="A0AAV5UFN3"/>
<feature type="compositionally biased region" description="Polar residues" evidence="3">
    <location>
        <begin position="23"/>
        <end position="33"/>
    </location>
</feature>
<accession>A0AAV5UFN3</accession>
<dbReference type="GO" id="GO:0008270">
    <property type="term" value="F:zinc ion binding"/>
    <property type="evidence" value="ECO:0007669"/>
    <property type="project" value="UniProtKB-KW"/>
</dbReference>
<organism evidence="5 6">
    <name type="scientific">Pristionchus entomophagus</name>
    <dbReference type="NCBI Taxonomy" id="358040"/>
    <lineage>
        <taxon>Eukaryota</taxon>
        <taxon>Metazoa</taxon>
        <taxon>Ecdysozoa</taxon>
        <taxon>Nematoda</taxon>
        <taxon>Chromadorea</taxon>
        <taxon>Rhabditida</taxon>
        <taxon>Rhabditina</taxon>
        <taxon>Diplogasteromorpha</taxon>
        <taxon>Diplogasteroidea</taxon>
        <taxon>Neodiplogasteridae</taxon>
        <taxon>Pristionchus</taxon>
    </lineage>
</organism>
<dbReference type="InterPro" id="IPR001841">
    <property type="entry name" value="Znf_RING"/>
</dbReference>
<dbReference type="InterPro" id="IPR013083">
    <property type="entry name" value="Znf_RING/FYVE/PHD"/>
</dbReference>
<keyword evidence="2" id="KW-0862">Zinc</keyword>
<keyword evidence="6" id="KW-1185">Reference proteome</keyword>
<dbReference type="EMBL" id="BTSX01000006">
    <property type="protein sequence ID" value="GMT05816.1"/>
    <property type="molecule type" value="Genomic_DNA"/>
</dbReference>
<feature type="domain" description="RING-type" evidence="4">
    <location>
        <begin position="61"/>
        <end position="109"/>
    </location>
</feature>
<evidence type="ECO:0000256" key="1">
    <source>
        <dbReference type="ARBA" id="ARBA00022771"/>
    </source>
</evidence>
<dbReference type="SMART" id="SM00184">
    <property type="entry name" value="RING"/>
    <property type="match status" value="2"/>
</dbReference>
<proteinExistence type="predicted"/>
<dbReference type="Proteomes" id="UP001432027">
    <property type="component" value="Unassembled WGS sequence"/>
</dbReference>
<evidence type="ECO:0000313" key="5">
    <source>
        <dbReference type="EMBL" id="GMT05816.1"/>
    </source>
</evidence>
<feature type="region of interest" description="Disordered" evidence="3">
    <location>
        <begin position="1"/>
        <end position="33"/>
    </location>
</feature>
<feature type="domain" description="RING-type" evidence="4">
    <location>
        <begin position="275"/>
        <end position="320"/>
    </location>
</feature>
<evidence type="ECO:0000256" key="3">
    <source>
        <dbReference type="SAM" id="MobiDB-lite"/>
    </source>
</evidence>
<keyword evidence="1" id="KW-0863">Zinc-finger</keyword>
<evidence type="ECO:0000256" key="2">
    <source>
        <dbReference type="ARBA" id="ARBA00022833"/>
    </source>
</evidence>
<feature type="compositionally biased region" description="Low complexity" evidence="3">
    <location>
        <begin position="8"/>
        <end position="22"/>
    </location>
</feature>
<protein>
    <recommendedName>
        <fullName evidence="4">RING-type domain-containing protein</fullName>
    </recommendedName>
</protein>
<keyword evidence="1" id="KW-0479">Metal-binding</keyword>
<gene>
    <name evidence="5" type="ORF">PENTCL1PPCAC_27990</name>
</gene>